<feature type="compositionally biased region" description="Basic and acidic residues" evidence="1">
    <location>
        <begin position="63"/>
        <end position="74"/>
    </location>
</feature>
<feature type="region of interest" description="Disordered" evidence="1">
    <location>
        <begin position="1"/>
        <end position="74"/>
    </location>
</feature>
<gene>
    <name evidence="2" type="ORF">CgunFtcFv8_012488</name>
</gene>
<evidence type="ECO:0000256" key="1">
    <source>
        <dbReference type="SAM" id="MobiDB-lite"/>
    </source>
</evidence>
<evidence type="ECO:0000313" key="2">
    <source>
        <dbReference type="EMBL" id="KAK5927322.1"/>
    </source>
</evidence>
<dbReference type="EMBL" id="JAURVH010001518">
    <property type="protein sequence ID" value="KAK5927322.1"/>
    <property type="molecule type" value="Genomic_DNA"/>
</dbReference>
<keyword evidence="3" id="KW-1185">Reference proteome</keyword>
<evidence type="ECO:0000313" key="3">
    <source>
        <dbReference type="Proteomes" id="UP001331515"/>
    </source>
</evidence>
<reference evidence="2 3" key="1">
    <citation type="journal article" date="2023" name="Mol. Biol. Evol.">
        <title>Genomics of Secondarily Temperate Adaptation in the Only Non-Antarctic Icefish.</title>
        <authorList>
            <person name="Rivera-Colon A.G."/>
            <person name="Rayamajhi N."/>
            <person name="Minhas B.F."/>
            <person name="Madrigal G."/>
            <person name="Bilyk K.T."/>
            <person name="Yoon V."/>
            <person name="Hune M."/>
            <person name="Gregory S."/>
            <person name="Cheng C.H.C."/>
            <person name="Catchen J.M."/>
        </authorList>
    </citation>
    <scope>NUCLEOTIDE SEQUENCE [LARGE SCALE GENOMIC DNA]</scope>
    <source>
        <tissue evidence="2">White muscle</tissue>
    </source>
</reference>
<accession>A0AAN8HTT4</accession>
<sequence>MYRVGAVKRKLDHSRPAESSGLEAAARSHEESAFKRSSAESQGVCIQEEQRGVTRSLHSRGAAQEHLERVYPEL</sequence>
<dbReference type="AlphaFoldDB" id="A0AAN8HTT4"/>
<name>A0AAN8HTT4_CHAGU</name>
<proteinExistence type="predicted"/>
<protein>
    <submittedName>
        <fullName evidence="2">Uncharacterized protein</fullName>
    </submittedName>
</protein>
<organism evidence="2 3">
    <name type="scientific">Champsocephalus gunnari</name>
    <name type="common">Mackerel icefish</name>
    <dbReference type="NCBI Taxonomy" id="52237"/>
    <lineage>
        <taxon>Eukaryota</taxon>
        <taxon>Metazoa</taxon>
        <taxon>Chordata</taxon>
        <taxon>Craniata</taxon>
        <taxon>Vertebrata</taxon>
        <taxon>Euteleostomi</taxon>
        <taxon>Actinopterygii</taxon>
        <taxon>Neopterygii</taxon>
        <taxon>Teleostei</taxon>
        <taxon>Neoteleostei</taxon>
        <taxon>Acanthomorphata</taxon>
        <taxon>Eupercaria</taxon>
        <taxon>Perciformes</taxon>
        <taxon>Notothenioidei</taxon>
        <taxon>Channichthyidae</taxon>
        <taxon>Champsocephalus</taxon>
    </lineage>
</organism>
<dbReference type="Proteomes" id="UP001331515">
    <property type="component" value="Unassembled WGS sequence"/>
</dbReference>
<feature type="compositionally biased region" description="Basic residues" evidence="1">
    <location>
        <begin position="1"/>
        <end position="12"/>
    </location>
</feature>
<comment type="caution">
    <text evidence="2">The sequence shown here is derived from an EMBL/GenBank/DDBJ whole genome shotgun (WGS) entry which is preliminary data.</text>
</comment>
<feature type="compositionally biased region" description="Basic and acidic residues" evidence="1">
    <location>
        <begin position="26"/>
        <end position="38"/>
    </location>
</feature>